<dbReference type="InterPro" id="IPR006139">
    <property type="entry name" value="D-isomer_2_OHA_DH_cat_dom"/>
</dbReference>
<feature type="active site" description="Proton donor" evidence="5">
    <location>
        <position position="254"/>
    </location>
</feature>
<dbReference type="InterPro" id="IPR036291">
    <property type="entry name" value="NAD(P)-bd_dom_sf"/>
</dbReference>
<dbReference type="InterPro" id="IPR038251">
    <property type="entry name" value="PdxB_dimer_sf"/>
</dbReference>
<keyword evidence="2 5" id="KW-0560">Oxidoreductase</keyword>
<dbReference type="InterPro" id="IPR050223">
    <property type="entry name" value="D-isomer_2-hydroxyacid_DH"/>
</dbReference>
<feature type="domain" description="D-isomer specific 2-hydroxyacid dehydrogenase catalytic" evidence="6">
    <location>
        <begin position="5"/>
        <end position="282"/>
    </location>
</feature>
<evidence type="ECO:0000256" key="5">
    <source>
        <dbReference type="HAMAP-Rule" id="MF_01825"/>
    </source>
</evidence>
<dbReference type="SUPFAM" id="SSF52283">
    <property type="entry name" value="Formate/glycerate dehydrogenase catalytic domain-like"/>
    <property type="match status" value="1"/>
</dbReference>
<dbReference type="Pfam" id="PF00389">
    <property type="entry name" value="2-Hacid_dh"/>
    <property type="match status" value="1"/>
</dbReference>
<evidence type="ECO:0000256" key="2">
    <source>
        <dbReference type="ARBA" id="ARBA00023002"/>
    </source>
</evidence>
<dbReference type="InterPro" id="IPR024531">
    <property type="entry name" value="Erythronate-4-P_DHase_dimer"/>
</dbReference>
<evidence type="ECO:0000259" key="6">
    <source>
        <dbReference type="Pfam" id="PF00389"/>
    </source>
</evidence>
<dbReference type="InterPro" id="IPR006140">
    <property type="entry name" value="D-isomer_DH_NAD-bd"/>
</dbReference>
<dbReference type="Proteomes" id="UP000001700">
    <property type="component" value="Chromosome"/>
</dbReference>
<comment type="catalytic activity">
    <reaction evidence="5">
        <text>4-phospho-D-erythronate + NAD(+) = (R)-3-hydroxy-2-oxo-4-phosphooxybutanoate + NADH + H(+)</text>
        <dbReference type="Rhea" id="RHEA:18829"/>
        <dbReference type="ChEBI" id="CHEBI:15378"/>
        <dbReference type="ChEBI" id="CHEBI:57540"/>
        <dbReference type="ChEBI" id="CHEBI:57945"/>
        <dbReference type="ChEBI" id="CHEBI:58538"/>
        <dbReference type="ChEBI" id="CHEBI:58766"/>
        <dbReference type="EC" id="1.1.1.290"/>
    </reaction>
</comment>
<comment type="function">
    <text evidence="5">Catalyzes the oxidation of erythronate-4-phosphate to 3-hydroxy-2-oxo-4-phosphonooxybutanoate.</text>
</comment>
<dbReference type="GO" id="GO:0033711">
    <property type="term" value="F:4-phosphoerythronate dehydrogenase activity"/>
    <property type="evidence" value="ECO:0007669"/>
    <property type="project" value="UniProtKB-EC"/>
</dbReference>
<gene>
    <name evidence="5" type="primary">pdxB</name>
    <name evidence="9" type="ordered locus">RIEPE_0503</name>
</gene>
<comment type="subunit">
    <text evidence="5">Homodimer.</text>
</comment>
<proteinExistence type="inferred from homology"/>
<dbReference type="Gene3D" id="3.40.50.720">
    <property type="entry name" value="NAD(P)-binding Rossmann-like Domain"/>
    <property type="match status" value="2"/>
</dbReference>
<dbReference type="PANTHER" id="PTHR10996:SF282">
    <property type="entry name" value="D-3-PHOSPHOGLYCERATE DEHYDROGENASE 1-RELATED"/>
    <property type="match status" value="1"/>
</dbReference>
<keyword evidence="4 5" id="KW-0664">Pyridoxine biosynthesis</keyword>
<name>D4G8T1_RIEPU</name>
<dbReference type="OrthoDB" id="9770208at2"/>
<dbReference type="EC" id="1.1.1.290" evidence="5"/>
<feature type="domain" description="Erythronate-4-phosphate dehydrogenase dimerisation" evidence="8">
    <location>
        <begin position="290"/>
        <end position="372"/>
    </location>
</feature>
<dbReference type="HAMAP" id="MF_01825">
    <property type="entry name" value="PdxB"/>
    <property type="match status" value="1"/>
</dbReference>
<dbReference type="GO" id="GO:0046983">
    <property type="term" value="F:protein dimerization activity"/>
    <property type="evidence" value="ECO:0007669"/>
    <property type="project" value="InterPro"/>
</dbReference>
<feature type="binding site" evidence="5">
    <location>
        <position position="147"/>
    </location>
    <ligand>
        <name>NAD(+)</name>
        <dbReference type="ChEBI" id="CHEBI:57540"/>
    </ligand>
</feature>
<dbReference type="EMBL" id="CP001085">
    <property type="protein sequence ID" value="ADD79453.1"/>
    <property type="molecule type" value="Genomic_DNA"/>
</dbReference>
<comment type="similarity">
    <text evidence="5">Belongs to the D-isomer specific 2-hydroxyacid dehydrogenase family. PdxB subfamily.</text>
</comment>
<feature type="binding site" evidence="5">
    <location>
        <position position="232"/>
    </location>
    <ligand>
        <name>NAD(+)</name>
        <dbReference type="ChEBI" id="CHEBI:57540"/>
    </ligand>
</feature>
<keyword evidence="10" id="KW-1185">Reference proteome</keyword>
<feature type="binding site" evidence="5">
    <location>
        <position position="67"/>
    </location>
    <ligand>
        <name>substrate</name>
    </ligand>
</feature>
<feature type="binding site" evidence="5">
    <location>
        <position position="46"/>
    </location>
    <ligand>
        <name>substrate</name>
    </ligand>
</feature>
<feature type="binding site" evidence="5">
    <location>
        <position position="179"/>
    </location>
    <ligand>
        <name>NAD(+)</name>
        <dbReference type="ChEBI" id="CHEBI:57540"/>
    </ligand>
</feature>
<reference evidence="9" key="1">
    <citation type="submission" date="2008-05" db="EMBL/GenBank/DDBJ databases">
        <title>Genome sequence of Riesia pediculicola USDA.</title>
        <authorList>
            <person name="Kirkness E.F."/>
        </authorList>
    </citation>
    <scope>NUCLEOTIDE SEQUENCE [LARGE SCALE GENOMIC DNA]</scope>
    <source>
        <strain evidence="9">USDA</strain>
    </source>
</reference>
<feature type="active site" evidence="5">
    <location>
        <position position="237"/>
    </location>
</feature>
<dbReference type="GO" id="GO:0008615">
    <property type="term" value="P:pyridoxine biosynthetic process"/>
    <property type="evidence" value="ECO:0007669"/>
    <property type="project" value="UniProtKB-UniRule"/>
</dbReference>
<keyword evidence="3 5" id="KW-0520">NAD</keyword>
<dbReference type="STRING" id="515618.RIEPE_0503"/>
<evidence type="ECO:0000256" key="3">
    <source>
        <dbReference type="ARBA" id="ARBA00023027"/>
    </source>
</evidence>
<dbReference type="eggNOG" id="COG1052">
    <property type="taxonomic scope" value="Bacteria"/>
</dbReference>
<evidence type="ECO:0000259" key="8">
    <source>
        <dbReference type="Pfam" id="PF11890"/>
    </source>
</evidence>
<dbReference type="GO" id="GO:0051287">
    <property type="term" value="F:NAD binding"/>
    <property type="evidence" value="ECO:0007669"/>
    <property type="project" value="InterPro"/>
</dbReference>
<dbReference type="PANTHER" id="PTHR10996">
    <property type="entry name" value="2-HYDROXYACID DEHYDROGENASE-RELATED"/>
    <property type="match status" value="1"/>
</dbReference>
<sequence length="378" mass="43759">MLKILVDKNIPYALELFGKFGDVDFFDNHNVFEKLSKDVEILIVRSITKVNRSLIENTNIKFVGSVTSGTDHLDKKWMKKNGIFFCDAGGCNAISVVEYVISALLSQFDQKFFKLQGKTFGIIGFGKIGSLLKRYLKSFGVNTILYDPFRSVNEEKDKRTQCISLEDLIQKSDIISLHTSLETSSYHLFNENVLDAVGTNKILINTSRGSVIDNRALSKLFRKGKKIKVILDVWENEPNISQYLFEKVMIGTPHIAGYSIESKIRGVTQIFKKLNKFLKKKSIEILEDRLFPKSKFKEIFFTGSIDEKNLKNLIHLVYNANDDSILWKRIYERNREISFEYIRNNYSIRREWSSIMVNCDDVNSFNLLKRIGFIVRYI</sequence>
<evidence type="ECO:0000313" key="9">
    <source>
        <dbReference type="EMBL" id="ADD79453.1"/>
    </source>
</evidence>
<dbReference type="HOGENOM" id="CLU_019796_4_0_6"/>
<dbReference type="SUPFAM" id="SSF51735">
    <property type="entry name" value="NAD(P)-binding Rossmann-fold domains"/>
    <property type="match status" value="1"/>
</dbReference>
<feature type="binding site" evidence="5">
    <location>
        <position position="257"/>
    </location>
    <ligand>
        <name>NAD(+)</name>
        <dbReference type="ChEBI" id="CHEBI:57540"/>
    </ligand>
</feature>
<feature type="active site" evidence="5">
    <location>
        <position position="208"/>
    </location>
</feature>
<dbReference type="AlphaFoldDB" id="D4G8T1"/>
<feature type="binding site" evidence="5">
    <location>
        <position position="258"/>
    </location>
    <ligand>
        <name>substrate</name>
    </ligand>
</feature>
<evidence type="ECO:0000256" key="4">
    <source>
        <dbReference type="ARBA" id="ARBA00023096"/>
    </source>
</evidence>
<dbReference type="CDD" id="cd12158">
    <property type="entry name" value="ErythrP_dh"/>
    <property type="match status" value="1"/>
</dbReference>
<dbReference type="KEGG" id="rip:RIEPE_0503"/>
<dbReference type="UniPathway" id="UPA00244">
    <property type="reaction ID" value="UER00310"/>
</dbReference>
<comment type="pathway">
    <text evidence="5">Cofactor biosynthesis; pyridoxine 5'-phosphate biosynthesis; pyridoxine 5'-phosphate from D-erythrose 4-phosphate: step 2/5.</text>
</comment>
<evidence type="ECO:0000313" key="10">
    <source>
        <dbReference type="Proteomes" id="UP000001700"/>
    </source>
</evidence>
<accession>D4G8T1</accession>
<evidence type="ECO:0000259" key="7">
    <source>
        <dbReference type="Pfam" id="PF02826"/>
    </source>
</evidence>
<protein>
    <recommendedName>
        <fullName evidence="5">Erythronate-4-phosphate dehydrogenase</fullName>
        <ecNumber evidence="5">1.1.1.290</ecNumber>
    </recommendedName>
</protein>
<dbReference type="RefSeq" id="WP_013087443.1">
    <property type="nucleotide sequence ID" value="NC_014109.1"/>
</dbReference>
<dbReference type="Pfam" id="PF02826">
    <property type="entry name" value="2-Hacid_dh_C"/>
    <property type="match status" value="1"/>
</dbReference>
<keyword evidence="1 5" id="KW-0963">Cytoplasm</keyword>
<comment type="caution">
    <text evidence="5">Lacks conserved residue(s) required for the propagation of feature annotation.</text>
</comment>
<dbReference type="Gene3D" id="3.30.1370.170">
    <property type="match status" value="1"/>
</dbReference>
<feature type="domain" description="D-isomer specific 2-hydroxyacid dehydrogenase NAD-binding" evidence="7">
    <location>
        <begin position="111"/>
        <end position="256"/>
    </location>
</feature>
<dbReference type="Pfam" id="PF11890">
    <property type="entry name" value="DUF3410"/>
    <property type="match status" value="1"/>
</dbReference>
<dbReference type="GO" id="GO:0005737">
    <property type="term" value="C:cytoplasm"/>
    <property type="evidence" value="ECO:0007669"/>
    <property type="project" value="UniProtKB-SubCell"/>
</dbReference>
<organism evidence="9 10">
    <name type="scientific">Riesia pediculicola (strain USDA)</name>
    <dbReference type="NCBI Taxonomy" id="515618"/>
    <lineage>
        <taxon>Bacteria</taxon>
        <taxon>Pseudomonadati</taxon>
        <taxon>Pseudomonadota</taxon>
        <taxon>Gammaproteobacteria</taxon>
        <taxon>Enterobacterales</taxon>
        <taxon>Enterobacteriaceae</taxon>
        <taxon>Candidatus Riesia</taxon>
    </lineage>
</organism>
<evidence type="ECO:0000256" key="1">
    <source>
        <dbReference type="ARBA" id="ARBA00022490"/>
    </source>
</evidence>
<comment type="subcellular location">
    <subcellularLocation>
        <location evidence="5">Cytoplasm</location>
    </subcellularLocation>
</comment>
<dbReference type="InterPro" id="IPR020921">
    <property type="entry name" value="Erythronate-4-P_DHase"/>
</dbReference>